<dbReference type="PROSITE" id="PS00409">
    <property type="entry name" value="PROKAR_NTER_METHYL"/>
    <property type="match status" value="1"/>
</dbReference>
<reference evidence="2 3" key="1">
    <citation type="submission" date="2018-08" db="EMBL/GenBank/DDBJ databases">
        <title>Horizontal acquisition of hydrogen conversion ability and other habitat adaptations in Hydrogenovibrio crunogenus strains.</title>
        <authorList>
            <person name="Gonnella G."/>
            <person name="Adam N."/>
            <person name="Perner M."/>
        </authorList>
    </citation>
    <scope>NUCLEOTIDE SEQUENCE [LARGE SCALE GENOMIC DNA]</scope>
    <source>
        <strain evidence="2 3">SP-41</strain>
    </source>
</reference>
<dbReference type="RefSeq" id="WP_135795179.1">
    <property type="nucleotide sequence ID" value="NZ_CP032096.1"/>
</dbReference>
<keyword evidence="1" id="KW-0472">Membrane</keyword>
<dbReference type="EMBL" id="CP032096">
    <property type="protein sequence ID" value="QBZ82469.1"/>
    <property type="molecule type" value="Genomic_DNA"/>
</dbReference>
<evidence type="ECO:0000313" key="2">
    <source>
        <dbReference type="EMBL" id="QBZ82469.1"/>
    </source>
</evidence>
<dbReference type="NCBIfam" id="TIGR02532">
    <property type="entry name" value="IV_pilin_GFxxxE"/>
    <property type="match status" value="1"/>
</dbReference>
<dbReference type="Gene3D" id="2.160.20.160">
    <property type="match status" value="1"/>
</dbReference>
<feature type="transmembrane region" description="Helical" evidence="1">
    <location>
        <begin position="12"/>
        <end position="33"/>
    </location>
</feature>
<dbReference type="OrthoDB" id="7067387at2"/>
<accession>A0A4P7NY52</accession>
<keyword evidence="1" id="KW-0812">Transmembrane</keyword>
<proteinExistence type="predicted"/>
<name>A0A4P7NY52_9GAMM</name>
<evidence type="ECO:0000256" key="1">
    <source>
        <dbReference type="SAM" id="Phobius"/>
    </source>
</evidence>
<organism evidence="2 3">
    <name type="scientific">Hydrogenovibrio crunogenus</name>
    <dbReference type="NCBI Taxonomy" id="39765"/>
    <lineage>
        <taxon>Bacteria</taxon>
        <taxon>Pseudomonadati</taxon>
        <taxon>Pseudomonadota</taxon>
        <taxon>Gammaproteobacteria</taxon>
        <taxon>Thiotrichales</taxon>
        <taxon>Piscirickettsiaceae</taxon>
        <taxon>Hydrogenovibrio</taxon>
    </lineage>
</organism>
<dbReference type="SUPFAM" id="SSF54523">
    <property type="entry name" value="Pili subunits"/>
    <property type="match status" value="1"/>
</dbReference>
<dbReference type="InterPro" id="IPR045584">
    <property type="entry name" value="Pilin-like"/>
</dbReference>
<gene>
    <name evidence="2" type="ORF">GHNINEIG_00499</name>
</gene>
<dbReference type="Pfam" id="PF07963">
    <property type="entry name" value="N_methyl"/>
    <property type="match status" value="1"/>
</dbReference>
<dbReference type="Proteomes" id="UP000296201">
    <property type="component" value="Chromosome"/>
</dbReference>
<sequence>MSRNRFSQGFTLIEMALVLMIVSLLIVGSVVILKSQNDQVRYADSRQFLSQIKQALLSFNDVNSYLPCPDVDSDGLEDRVTSGACTDSEGHVPYRDIGLRLSDVRDGFSNLVLYTVNEGATVITTMQDAAHSASYFCNRTCSQGSVSAGVLPVFQLITPPVADDAGQGNYDVCSEGVSSCSHSSQMAYENLSVVLVAGNQRGGVNCNERGTPESENCDGDALFWQGSFAAMPSVGGFFDDTVSGLSGYEVKSHFLKTHPNALFDNTPGSGTPSTGEVPVLPSGTFDTTISDDFNDSGDFLATNGDDSLEVTGDLNAKLNLKNGNNTVQIGGNQNDALDTGTGNDIVWILGNSEAAISLGAEDDNLTIEGDLNGTKSLKAEGGNDFIYIKGNVNNAVDMGAGNDALKIDGLINGDLDGGSGDDTLYVNLTEQEWLDSGYASRVTNFEVVQFNDGSLLNL</sequence>
<dbReference type="InterPro" id="IPR012902">
    <property type="entry name" value="N_methyl_site"/>
</dbReference>
<evidence type="ECO:0000313" key="3">
    <source>
        <dbReference type="Proteomes" id="UP000296201"/>
    </source>
</evidence>
<keyword evidence="1" id="KW-1133">Transmembrane helix</keyword>
<protein>
    <submittedName>
        <fullName evidence="2">Type II secretion system protein</fullName>
    </submittedName>
</protein>
<keyword evidence="3" id="KW-1185">Reference proteome</keyword>
<dbReference type="AlphaFoldDB" id="A0A4P7NY52"/>